<keyword evidence="5" id="KW-1185">Reference proteome</keyword>
<dbReference type="GO" id="GO:0004674">
    <property type="term" value="F:protein serine/threonine kinase activity"/>
    <property type="evidence" value="ECO:0007669"/>
    <property type="project" value="UniProtKB-KW"/>
</dbReference>
<dbReference type="PANTHER" id="PTHR35526">
    <property type="entry name" value="ANTI-SIGMA-F FACTOR RSBW-RELATED"/>
    <property type="match status" value="1"/>
</dbReference>
<evidence type="ECO:0000313" key="4">
    <source>
        <dbReference type="EMBL" id="PWK48936.1"/>
    </source>
</evidence>
<dbReference type="PANTHER" id="PTHR35526:SF3">
    <property type="entry name" value="ANTI-SIGMA-F FACTOR RSBW"/>
    <property type="match status" value="1"/>
</dbReference>
<evidence type="ECO:0000313" key="5">
    <source>
        <dbReference type="Proteomes" id="UP000245697"/>
    </source>
</evidence>
<dbReference type="Gene3D" id="3.30.565.10">
    <property type="entry name" value="Histidine kinase-like ATPase, C-terminal domain"/>
    <property type="match status" value="1"/>
</dbReference>
<evidence type="ECO:0000259" key="3">
    <source>
        <dbReference type="Pfam" id="PF14417"/>
    </source>
</evidence>
<dbReference type="NCBIfam" id="NF041045">
    <property type="entry name" value="RsbA_anti_sig"/>
    <property type="match status" value="1"/>
</dbReference>
<dbReference type="InterPro" id="IPR047718">
    <property type="entry name" value="RsbA-like_anti_sig"/>
</dbReference>
<dbReference type="InterPro" id="IPR025847">
    <property type="entry name" value="MEDS_domain"/>
</dbReference>
<sequence length="316" mass="33495">MTLTAAAVDAAVLDHSGLLYHDQHEYLHFTTAFVRSALATGDAVLVAVPGPNLALLRDALADVSAQVRFTDMAVAGRNPGRIIPGLLLSFSTEHAARRITVVSESVWPGRCPVEYPACAMHEALINPVFRMRNAAMLCPYDAANLDSGRLHDAWRTHPAVTERGDRRPSPRYGDPFLTAAAVNLPLPPVPSTAAGLSYAGMSSLTRVRRFVTAHATAGGLGDVAIDDLVIAVNELVDNTIEHTDGGGRVSIWTEPGRLICQVSDSGVLTDPLAGRIPPPGDAEGGRGLLLAHQLCDLVRIHTAAEGTSVRLHANLP</sequence>
<keyword evidence="1" id="KW-0808">Transferase</keyword>
<dbReference type="InterPro" id="IPR050267">
    <property type="entry name" value="Anti-sigma-factor_SerPK"/>
</dbReference>
<keyword evidence="1" id="KW-0723">Serine/threonine-protein kinase</keyword>
<keyword evidence="1" id="KW-0418">Kinase</keyword>
<evidence type="ECO:0000256" key="1">
    <source>
        <dbReference type="ARBA" id="ARBA00022527"/>
    </source>
</evidence>
<comment type="caution">
    <text evidence="4">The sequence shown here is derived from an EMBL/GenBank/DDBJ whole genome shotgun (WGS) entry which is preliminary data.</text>
</comment>
<dbReference type="Proteomes" id="UP000245697">
    <property type="component" value="Unassembled WGS sequence"/>
</dbReference>
<dbReference type="OrthoDB" id="4088450at2"/>
<feature type="domain" description="MEDS" evidence="3">
    <location>
        <begin position="14"/>
        <end position="158"/>
    </location>
</feature>
<organism evidence="4 5">
    <name type="scientific">Actinoplanes xinjiangensis</name>
    <dbReference type="NCBI Taxonomy" id="512350"/>
    <lineage>
        <taxon>Bacteria</taxon>
        <taxon>Bacillati</taxon>
        <taxon>Actinomycetota</taxon>
        <taxon>Actinomycetes</taxon>
        <taxon>Micromonosporales</taxon>
        <taxon>Micromonosporaceae</taxon>
        <taxon>Actinoplanes</taxon>
    </lineage>
</organism>
<proteinExistence type="predicted"/>
<name>A0A316FMP2_9ACTN</name>
<dbReference type="InterPro" id="IPR036890">
    <property type="entry name" value="HATPase_C_sf"/>
</dbReference>
<gene>
    <name evidence="4" type="ORF">BC793_105287</name>
</gene>
<accession>A0A316FMP2</accession>
<dbReference type="Pfam" id="PF14417">
    <property type="entry name" value="MEDS"/>
    <property type="match status" value="1"/>
</dbReference>
<dbReference type="RefSeq" id="WP_109592886.1">
    <property type="nucleotide sequence ID" value="NZ_BONA01000036.1"/>
</dbReference>
<dbReference type="CDD" id="cd16936">
    <property type="entry name" value="HATPase_RsbW-like"/>
    <property type="match status" value="1"/>
</dbReference>
<feature type="domain" description="Histidine kinase/HSP90-like ATPase" evidence="2">
    <location>
        <begin position="203"/>
        <end position="311"/>
    </location>
</feature>
<dbReference type="EMBL" id="QGGR01000005">
    <property type="protein sequence ID" value="PWK48936.1"/>
    <property type="molecule type" value="Genomic_DNA"/>
</dbReference>
<evidence type="ECO:0000259" key="2">
    <source>
        <dbReference type="Pfam" id="PF13581"/>
    </source>
</evidence>
<reference evidence="4 5" key="1">
    <citation type="submission" date="2018-05" db="EMBL/GenBank/DDBJ databases">
        <title>Genomic Encyclopedia of Archaeal and Bacterial Type Strains, Phase II (KMG-II): from individual species to whole genera.</title>
        <authorList>
            <person name="Goeker M."/>
        </authorList>
    </citation>
    <scope>NUCLEOTIDE SEQUENCE [LARGE SCALE GENOMIC DNA]</scope>
    <source>
        <strain evidence="4 5">DSM 45184</strain>
    </source>
</reference>
<dbReference type="Pfam" id="PF13581">
    <property type="entry name" value="HATPase_c_2"/>
    <property type="match status" value="1"/>
</dbReference>
<dbReference type="AlphaFoldDB" id="A0A316FMP2"/>
<dbReference type="SUPFAM" id="SSF55874">
    <property type="entry name" value="ATPase domain of HSP90 chaperone/DNA topoisomerase II/histidine kinase"/>
    <property type="match status" value="1"/>
</dbReference>
<protein>
    <submittedName>
        <fullName evidence="4">Anti-sigma regulatory factor (Ser/Thr protein kinase)</fullName>
    </submittedName>
</protein>
<dbReference type="InterPro" id="IPR003594">
    <property type="entry name" value="HATPase_dom"/>
</dbReference>